<feature type="transmembrane region" description="Helical" evidence="7">
    <location>
        <begin position="84"/>
        <end position="105"/>
    </location>
</feature>
<name>A0ABU8LW58_9MICO</name>
<evidence type="ECO:0000256" key="4">
    <source>
        <dbReference type="ARBA" id="ARBA00022692"/>
    </source>
</evidence>
<feature type="transmembrane region" description="Helical" evidence="7">
    <location>
        <begin position="184"/>
        <end position="201"/>
    </location>
</feature>
<evidence type="ECO:0000313" key="10">
    <source>
        <dbReference type="Proteomes" id="UP001368654"/>
    </source>
</evidence>
<protein>
    <submittedName>
        <fullName evidence="9">Acyltransferase family protein</fullName>
    </submittedName>
</protein>
<dbReference type="Proteomes" id="UP001368654">
    <property type="component" value="Unassembled WGS sequence"/>
</dbReference>
<sequence>MIVKTNTQRKTWIDVGKGLCIVLVVLMHVSLWIENEFNEGPGAFWWLFSEALVPIRMPLFFFLSGYLAANAIKRPLGQSKARTIGFYYIYVLWTALFLLRLWLPVPGFDDQPTAGQFLLALVLPTSFWYLWALAVFFLIAWAAYRFLGENSKWLIVPLFGLALTAPAVDAVFRPVLAPPADPLMFGHMSVNFVWFFAGVHGRKVWDSLMNRATLSRVCATTAAYAVAVGASALFDTVVPMRAVLAAVGLLAIANVLAFLPLQNKLVKWLEQVGSLTLPVYIFHIFALSALSGIVKLTGVDQWIMAFPQLFGALLPPAVALSLVVASAFIGKLILRSPLSWSLSPRWLQPKTKNPAGPPPSLRAAS</sequence>
<dbReference type="RefSeq" id="WP_337338445.1">
    <property type="nucleotide sequence ID" value="NZ_JBBDGL010000003.1"/>
</dbReference>
<keyword evidence="9" id="KW-0808">Transferase</keyword>
<dbReference type="PANTHER" id="PTHR40074:SF4">
    <property type="entry name" value="INNER MEMBRANE PROTEIN YCFT"/>
    <property type="match status" value="1"/>
</dbReference>
<feature type="transmembrane region" description="Helical" evidence="7">
    <location>
        <begin position="117"/>
        <end position="141"/>
    </location>
</feature>
<dbReference type="InterPro" id="IPR002656">
    <property type="entry name" value="Acyl_transf_3_dom"/>
</dbReference>
<keyword evidence="9" id="KW-0012">Acyltransferase</keyword>
<feature type="domain" description="Acyltransferase 3" evidence="8">
    <location>
        <begin position="11"/>
        <end position="323"/>
    </location>
</feature>
<dbReference type="GO" id="GO:0016746">
    <property type="term" value="F:acyltransferase activity"/>
    <property type="evidence" value="ECO:0007669"/>
    <property type="project" value="UniProtKB-KW"/>
</dbReference>
<evidence type="ECO:0000256" key="3">
    <source>
        <dbReference type="ARBA" id="ARBA00022475"/>
    </source>
</evidence>
<feature type="transmembrane region" description="Helical" evidence="7">
    <location>
        <begin position="273"/>
        <end position="293"/>
    </location>
</feature>
<proteinExistence type="inferred from homology"/>
<organism evidence="9 10">
    <name type="scientific">Microbacterium marmarense</name>
    <dbReference type="NCBI Taxonomy" id="3122051"/>
    <lineage>
        <taxon>Bacteria</taxon>
        <taxon>Bacillati</taxon>
        <taxon>Actinomycetota</taxon>
        <taxon>Actinomycetes</taxon>
        <taxon>Micrococcales</taxon>
        <taxon>Microbacteriaceae</taxon>
        <taxon>Microbacterium</taxon>
    </lineage>
</organism>
<feature type="transmembrane region" description="Helical" evidence="7">
    <location>
        <begin position="153"/>
        <end position="172"/>
    </location>
</feature>
<keyword evidence="4 7" id="KW-0812">Transmembrane</keyword>
<keyword evidence="10" id="KW-1185">Reference proteome</keyword>
<evidence type="ECO:0000256" key="6">
    <source>
        <dbReference type="ARBA" id="ARBA00023136"/>
    </source>
</evidence>
<dbReference type="EMBL" id="JBBDGL010000003">
    <property type="protein sequence ID" value="MEJ1155997.1"/>
    <property type="molecule type" value="Genomic_DNA"/>
</dbReference>
<evidence type="ECO:0000256" key="2">
    <source>
        <dbReference type="ARBA" id="ARBA00007400"/>
    </source>
</evidence>
<keyword evidence="3" id="KW-1003">Cell membrane</keyword>
<keyword evidence="5 7" id="KW-1133">Transmembrane helix</keyword>
<feature type="transmembrane region" description="Helical" evidence="7">
    <location>
        <begin position="53"/>
        <end position="72"/>
    </location>
</feature>
<feature type="transmembrane region" description="Helical" evidence="7">
    <location>
        <begin position="213"/>
        <end position="234"/>
    </location>
</feature>
<keyword evidence="6 7" id="KW-0472">Membrane</keyword>
<gene>
    <name evidence="9" type="ORF">WDU96_10370</name>
</gene>
<dbReference type="Pfam" id="PF01757">
    <property type="entry name" value="Acyl_transf_3"/>
    <property type="match status" value="1"/>
</dbReference>
<feature type="transmembrane region" description="Helical" evidence="7">
    <location>
        <begin position="240"/>
        <end position="261"/>
    </location>
</feature>
<reference evidence="9 10" key="1">
    <citation type="submission" date="2024-02" db="EMBL/GenBank/DDBJ databases">
        <authorList>
            <person name="Saticioglu I.B."/>
        </authorList>
    </citation>
    <scope>NUCLEOTIDE SEQUENCE [LARGE SCALE GENOMIC DNA]</scope>
    <source>
        <strain evidence="9 10">Mu-86</strain>
    </source>
</reference>
<comment type="similarity">
    <text evidence="2">Belongs to the acyltransferase 3 family.</text>
</comment>
<comment type="subcellular location">
    <subcellularLocation>
        <location evidence="1">Cell membrane</location>
        <topology evidence="1">Multi-pass membrane protein</topology>
    </subcellularLocation>
</comment>
<feature type="transmembrane region" description="Helical" evidence="7">
    <location>
        <begin position="12"/>
        <end position="33"/>
    </location>
</feature>
<evidence type="ECO:0000256" key="1">
    <source>
        <dbReference type="ARBA" id="ARBA00004651"/>
    </source>
</evidence>
<dbReference type="PANTHER" id="PTHR40074">
    <property type="entry name" value="O-ACETYLTRANSFERASE WECH"/>
    <property type="match status" value="1"/>
</dbReference>
<evidence type="ECO:0000259" key="8">
    <source>
        <dbReference type="Pfam" id="PF01757"/>
    </source>
</evidence>
<accession>A0ABU8LW58</accession>
<comment type="caution">
    <text evidence="9">The sequence shown here is derived from an EMBL/GenBank/DDBJ whole genome shotgun (WGS) entry which is preliminary data.</text>
</comment>
<evidence type="ECO:0000256" key="5">
    <source>
        <dbReference type="ARBA" id="ARBA00022989"/>
    </source>
</evidence>
<evidence type="ECO:0000256" key="7">
    <source>
        <dbReference type="SAM" id="Phobius"/>
    </source>
</evidence>
<evidence type="ECO:0000313" key="9">
    <source>
        <dbReference type="EMBL" id="MEJ1155997.1"/>
    </source>
</evidence>
<feature type="transmembrane region" description="Helical" evidence="7">
    <location>
        <begin position="313"/>
        <end position="334"/>
    </location>
</feature>